<accession>C6R967</accession>
<reference evidence="1 2" key="1">
    <citation type="submission" date="2009-06" db="EMBL/GenBank/DDBJ databases">
        <authorList>
            <person name="Dodson R."/>
            <person name="Sebastian Y."/>
            <person name="Madupu R."/>
            <person name="Durkin A.S."/>
            <person name="Torralba M."/>
            <person name="Methe B."/>
            <person name="Sutton G.G."/>
            <person name="Strausberg R.L."/>
            <person name="Nelson K.E."/>
        </authorList>
    </citation>
    <scope>NUCLEOTIDE SEQUENCE [LARGE SCALE GENOMIC DNA]</scope>
    <source>
        <strain evidence="1 2">SK141</strain>
    </source>
</reference>
<evidence type="ECO:0000313" key="2">
    <source>
        <dbReference type="Proteomes" id="UP000004384"/>
    </source>
</evidence>
<gene>
    <name evidence="1" type="ORF">CORTU0001_0785</name>
</gene>
<dbReference type="AlphaFoldDB" id="C6R967"/>
<protein>
    <submittedName>
        <fullName evidence="1">Uncharacterized protein</fullName>
    </submittedName>
</protein>
<evidence type="ECO:0000313" key="1">
    <source>
        <dbReference type="EMBL" id="EET77512.1"/>
    </source>
</evidence>
<sequence length="55" mass="6127">MLGDVRRHHRTSVLAALLKQPLYLSMLGCGFSSRVLNRAKNHVLEKFVASHPTLG</sequence>
<name>C6R967_9CORY</name>
<dbReference type="EMBL" id="ACVP01000015">
    <property type="protein sequence ID" value="EET77512.1"/>
    <property type="molecule type" value="Genomic_DNA"/>
</dbReference>
<dbReference type="Proteomes" id="UP000004384">
    <property type="component" value="Unassembled WGS sequence"/>
</dbReference>
<comment type="caution">
    <text evidence="1">The sequence shown here is derived from an EMBL/GenBank/DDBJ whole genome shotgun (WGS) entry which is preliminary data.</text>
</comment>
<organism evidence="1 2">
    <name type="scientific">Corynebacterium tuberculostearicum SK141</name>
    <dbReference type="NCBI Taxonomy" id="553206"/>
    <lineage>
        <taxon>Bacteria</taxon>
        <taxon>Bacillati</taxon>
        <taxon>Actinomycetota</taxon>
        <taxon>Actinomycetes</taxon>
        <taxon>Mycobacteriales</taxon>
        <taxon>Corynebacteriaceae</taxon>
        <taxon>Corynebacterium</taxon>
    </lineage>
</organism>
<proteinExistence type="predicted"/>